<protein>
    <submittedName>
        <fullName evidence="1">Uncharacterized protein</fullName>
    </submittedName>
</protein>
<reference evidence="2" key="1">
    <citation type="journal article" date="2017" name="Plant J.">
        <title>The pomegranate (Punica granatum L.) genome and the genomics of punicalagin biosynthesis.</title>
        <authorList>
            <person name="Qin G."/>
            <person name="Xu C."/>
            <person name="Ming R."/>
            <person name="Tang H."/>
            <person name="Guyot R."/>
            <person name="Kramer E.M."/>
            <person name="Hu Y."/>
            <person name="Yi X."/>
            <person name="Qi Y."/>
            <person name="Xu X."/>
            <person name="Gao Z."/>
            <person name="Pan H."/>
            <person name="Jian J."/>
            <person name="Tian Y."/>
            <person name="Yue Z."/>
            <person name="Xu Y."/>
        </authorList>
    </citation>
    <scope>NUCLEOTIDE SEQUENCE [LARGE SCALE GENOMIC DNA]</scope>
    <source>
        <strain evidence="2">cv. Dabenzi</strain>
    </source>
</reference>
<gene>
    <name evidence="1" type="ORF">CDL15_Pgr006537</name>
</gene>
<proteinExistence type="predicted"/>
<dbReference type="Proteomes" id="UP000197138">
    <property type="component" value="Unassembled WGS sequence"/>
</dbReference>
<dbReference type="AlphaFoldDB" id="A0A218XZZ3"/>
<sequence>MGRRKKIGFSIEEVIRFSNYLKVEKPFCPLLISVILLGWAVESSRWKRGSILERRPHRRGWSEANPIPLGCPLSRVFPEISSTTTLL</sequence>
<evidence type="ECO:0000313" key="1">
    <source>
        <dbReference type="EMBL" id="OWM90216.1"/>
    </source>
</evidence>
<accession>A0A218XZZ3</accession>
<organism evidence="1 2">
    <name type="scientific">Punica granatum</name>
    <name type="common">Pomegranate</name>
    <dbReference type="NCBI Taxonomy" id="22663"/>
    <lineage>
        <taxon>Eukaryota</taxon>
        <taxon>Viridiplantae</taxon>
        <taxon>Streptophyta</taxon>
        <taxon>Embryophyta</taxon>
        <taxon>Tracheophyta</taxon>
        <taxon>Spermatophyta</taxon>
        <taxon>Magnoliopsida</taxon>
        <taxon>eudicotyledons</taxon>
        <taxon>Gunneridae</taxon>
        <taxon>Pentapetalae</taxon>
        <taxon>rosids</taxon>
        <taxon>malvids</taxon>
        <taxon>Myrtales</taxon>
        <taxon>Lythraceae</taxon>
        <taxon>Punica</taxon>
    </lineage>
</organism>
<dbReference type="EMBL" id="MTKT01000553">
    <property type="protein sequence ID" value="OWM90216.1"/>
    <property type="molecule type" value="Genomic_DNA"/>
</dbReference>
<comment type="caution">
    <text evidence="1">The sequence shown here is derived from an EMBL/GenBank/DDBJ whole genome shotgun (WGS) entry which is preliminary data.</text>
</comment>
<name>A0A218XZZ3_PUNGR</name>
<evidence type="ECO:0000313" key="2">
    <source>
        <dbReference type="Proteomes" id="UP000197138"/>
    </source>
</evidence>